<reference evidence="6 7" key="1">
    <citation type="submission" date="2016-07" db="EMBL/GenBank/DDBJ databases">
        <title>Caryophanon tenue genome sequencing.</title>
        <authorList>
            <person name="Verma A."/>
            <person name="Pal Y."/>
            <person name="Krishnamurthi S."/>
        </authorList>
    </citation>
    <scope>NUCLEOTIDE SEQUENCE [LARGE SCALE GENOMIC DNA]</scope>
    <source>
        <strain evidence="6 7">DSM 14152</strain>
    </source>
</reference>
<dbReference type="FunFam" id="1.10.10.10:FF:000001">
    <property type="entry name" value="LysR family transcriptional regulator"/>
    <property type="match status" value="1"/>
</dbReference>
<dbReference type="GO" id="GO:0000976">
    <property type="term" value="F:transcription cis-regulatory region binding"/>
    <property type="evidence" value="ECO:0007669"/>
    <property type="project" value="TreeGrafter"/>
</dbReference>
<dbReference type="InterPro" id="IPR000847">
    <property type="entry name" value="LysR_HTH_N"/>
</dbReference>
<dbReference type="RefSeq" id="WP_066546606.1">
    <property type="nucleotide sequence ID" value="NZ_MASJ01000027.1"/>
</dbReference>
<evidence type="ECO:0000313" key="6">
    <source>
        <dbReference type="EMBL" id="OCS84328.1"/>
    </source>
</evidence>
<evidence type="ECO:0000259" key="5">
    <source>
        <dbReference type="PROSITE" id="PS50931"/>
    </source>
</evidence>
<dbReference type="AlphaFoldDB" id="A0A1C0YAY0"/>
<dbReference type="InterPro" id="IPR005119">
    <property type="entry name" value="LysR_subst-bd"/>
</dbReference>
<dbReference type="Gene3D" id="1.10.10.10">
    <property type="entry name" value="Winged helix-like DNA-binding domain superfamily/Winged helix DNA-binding domain"/>
    <property type="match status" value="1"/>
</dbReference>
<comment type="similarity">
    <text evidence="1">Belongs to the LysR transcriptional regulatory family.</text>
</comment>
<dbReference type="InterPro" id="IPR036388">
    <property type="entry name" value="WH-like_DNA-bd_sf"/>
</dbReference>
<dbReference type="SUPFAM" id="SSF46785">
    <property type="entry name" value="Winged helix' DNA-binding domain"/>
    <property type="match status" value="1"/>
</dbReference>
<organism evidence="6 7">
    <name type="scientific">Caryophanon tenue</name>
    <dbReference type="NCBI Taxonomy" id="33978"/>
    <lineage>
        <taxon>Bacteria</taxon>
        <taxon>Bacillati</taxon>
        <taxon>Bacillota</taxon>
        <taxon>Bacilli</taxon>
        <taxon>Bacillales</taxon>
        <taxon>Caryophanaceae</taxon>
        <taxon>Caryophanon</taxon>
    </lineage>
</organism>
<name>A0A1C0YAY0_9BACL</name>
<evidence type="ECO:0000256" key="2">
    <source>
        <dbReference type="ARBA" id="ARBA00023015"/>
    </source>
</evidence>
<dbReference type="Proteomes" id="UP000093199">
    <property type="component" value="Unassembled WGS sequence"/>
</dbReference>
<evidence type="ECO:0000256" key="4">
    <source>
        <dbReference type="ARBA" id="ARBA00023163"/>
    </source>
</evidence>
<protein>
    <submittedName>
        <fullName evidence="6">LysR family transcriptional regulator</fullName>
    </submittedName>
</protein>
<dbReference type="Gene3D" id="3.40.190.290">
    <property type="match status" value="1"/>
</dbReference>
<dbReference type="OrthoDB" id="9778774at2"/>
<dbReference type="PANTHER" id="PTHR30126:SF64">
    <property type="entry name" value="HTH-TYPE TRANSCRIPTIONAL REGULATOR CITR"/>
    <property type="match status" value="1"/>
</dbReference>
<dbReference type="InterPro" id="IPR036390">
    <property type="entry name" value="WH_DNA-bd_sf"/>
</dbReference>
<dbReference type="STRING" id="33978.A6M13_15705"/>
<keyword evidence="2" id="KW-0805">Transcription regulation</keyword>
<dbReference type="PROSITE" id="PS50931">
    <property type="entry name" value="HTH_LYSR"/>
    <property type="match status" value="1"/>
</dbReference>
<evidence type="ECO:0000313" key="7">
    <source>
        <dbReference type="Proteomes" id="UP000093199"/>
    </source>
</evidence>
<sequence>MVGKLDLYRVFHTVSKHESFSKAAKELYMTQPAVSQAIANLERELKTYLFTRTSKGVHLTNEGEMLHEYVTSALSLLEAAEVKMDEFQNLMTGELRIGVGDTVARYYLLSYLEKFHMRYPGIKLKIMNGTTREIVSFLKAGEADVGICNLPIEDEQLHVYPCEDIQDIFVCGDKYKNLAQQPIALETLLRMPLIFLEEGSNSRQYVEKYVRQKGYELSPEFDLGSHDLVLEFARINLGIACVTKEFAKDYLMTGILHEIPLQQPIPSRSLGICTFKNIPMSRATKTFIQLLDARYFQNKGKKRNGV</sequence>
<comment type="caution">
    <text evidence="6">The sequence shown here is derived from an EMBL/GenBank/DDBJ whole genome shotgun (WGS) entry which is preliminary data.</text>
</comment>
<dbReference type="PRINTS" id="PR00039">
    <property type="entry name" value="HTHLYSR"/>
</dbReference>
<evidence type="ECO:0000256" key="1">
    <source>
        <dbReference type="ARBA" id="ARBA00009437"/>
    </source>
</evidence>
<dbReference type="EMBL" id="MASJ01000027">
    <property type="protein sequence ID" value="OCS84328.1"/>
    <property type="molecule type" value="Genomic_DNA"/>
</dbReference>
<dbReference type="PANTHER" id="PTHR30126">
    <property type="entry name" value="HTH-TYPE TRANSCRIPTIONAL REGULATOR"/>
    <property type="match status" value="1"/>
</dbReference>
<keyword evidence="4" id="KW-0804">Transcription</keyword>
<dbReference type="SUPFAM" id="SSF53850">
    <property type="entry name" value="Periplasmic binding protein-like II"/>
    <property type="match status" value="1"/>
</dbReference>
<proteinExistence type="inferred from homology"/>
<dbReference type="GO" id="GO:0003700">
    <property type="term" value="F:DNA-binding transcription factor activity"/>
    <property type="evidence" value="ECO:0007669"/>
    <property type="project" value="InterPro"/>
</dbReference>
<keyword evidence="3" id="KW-0238">DNA-binding</keyword>
<gene>
    <name evidence="6" type="ORF">A6M13_15705</name>
</gene>
<evidence type="ECO:0000256" key="3">
    <source>
        <dbReference type="ARBA" id="ARBA00023125"/>
    </source>
</evidence>
<accession>A0A1C0YAY0</accession>
<dbReference type="CDD" id="cd05466">
    <property type="entry name" value="PBP2_LTTR_substrate"/>
    <property type="match status" value="1"/>
</dbReference>
<keyword evidence="7" id="KW-1185">Reference proteome</keyword>
<feature type="domain" description="HTH lysR-type" evidence="5">
    <location>
        <begin position="1"/>
        <end position="60"/>
    </location>
</feature>
<dbReference type="Pfam" id="PF00126">
    <property type="entry name" value="HTH_1"/>
    <property type="match status" value="1"/>
</dbReference>
<dbReference type="Pfam" id="PF03466">
    <property type="entry name" value="LysR_substrate"/>
    <property type="match status" value="1"/>
</dbReference>